<dbReference type="GO" id="GO:0009279">
    <property type="term" value="C:cell outer membrane"/>
    <property type="evidence" value="ECO:0007669"/>
    <property type="project" value="UniProtKB-SubCell"/>
</dbReference>
<sequence length="714" mass="81513">MPFPGLAKSLPPLLLGLTLTSLDSANAFELFLGTPELPEVLTATRLKQAPAAVPGSISVLDRELIQASGARELTELLRLVPGMIVVTDDIKVQVNYHGGHAAQARRMQVLIDGRSVYRPGLAEVDWKDLPVSLEDIERIEVFRGPNTVSYGANALTGVVNIITRRPEESLGTRVTYTHGQRGIRDGYARHGFAWDGGALRASVSSREDTGFDHRSNGSDFHDDIDLQRFNLSGTQMLADNQSLAWQLAFTDGRHDDRNHHRPTLDVDLQPGERDEFTERISRNYAASLRWDWDINPNHSLYIQSSLQHWERIWEWRSCDATVLFSPELRRLYREDPAYTMALIGNNAPLGYGTAEQQALGTAFYTQVAASYDPVTKRFAHTCGDLNENARESRFDLEVQDTLNIADNLRLVGVLNYRRDEATSEAYFSGSRHKDIGRLYGQVEWYPHHQWILQAGAMYEYDSMLADDSLTPRLAVNYLPTPAHGFRAVYTQAVRTPDMLELSADWQVYVRNLEPAAFGQREAYFFLSNRVDGNLRQERIESRELGYNGHFMEWGLHLDVRIYKEKIHDLITYWAKIADLIPTNRNTMDFHGWEIEANWKPGPHDRLRLTYSRIELDASHEWDSWYTPRHSGSLSWLHEWGNQLDTGATYLKADAINGQMFERLDLSVTKRWRLSDTTLLLSGSWQQRLDNNGLAGRAYQYDEPHVYWLSAGVEL</sequence>
<keyword evidence="6 8" id="KW-0472">Membrane</keyword>
<evidence type="ECO:0000259" key="11">
    <source>
        <dbReference type="Pfam" id="PF07715"/>
    </source>
</evidence>
<evidence type="ECO:0000256" key="6">
    <source>
        <dbReference type="ARBA" id="ARBA00023136"/>
    </source>
</evidence>
<dbReference type="STRING" id="706570.PT85_07525"/>
<evidence type="ECO:0000256" key="1">
    <source>
        <dbReference type="ARBA" id="ARBA00004571"/>
    </source>
</evidence>
<evidence type="ECO:0000256" key="9">
    <source>
        <dbReference type="RuleBase" id="RU003357"/>
    </source>
</evidence>
<keyword evidence="3 8" id="KW-1134">Transmembrane beta strand</keyword>
<dbReference type="Gene3D" id="2.40.170.20">
    <property type="entry name" value="TonB-dependent receptor, beta-barrel domain"/>
    <property type="match status" value="1"/>
</dbReference>
<dbReference type="PANTHER" id="PTHR30069">
    <property type="entry name" value="TONB-DEPENDENT OUTER MEMBRANE RECEPTOR"/>
    <property type="match status" value="1"/>
</dbReference>
<dbReference type="PROSITE" id="PS52016">
    <property type="entry name" value="TONB_DEPENDENT_REC_3"/>
    <property type="match status" value="1"/>
</dbReference>
<comment type="similarity">
    <text evidence="8 9">Belongs to the TonB-dependent receptor family.</text>
</comment>
<dbReference type="GO" id="GO:0015344">
    <property type="term" value="F:siderophore uptake transmembrane transporter activity"/>
    <property type="evidence" value="ECO:0007669"/>
    <property type="project" value="TreeGrafter"/>
</dbReference>
<evidence type="ECO:0000256" key="5">
    <source>
        <dbReference type="ARBA" id="ARBA00023077"/>
    </source>
</evidence>
<keyword evidence="5 9" id="KW-0798">TonB box</keyword>
<protein>
    <recommendedName>
        <fullName evidence="14">TonB-dependent receptor</fullName>
    </recommendedName>
</protein>
<dbReference type="InterPro" id="IPR037066">
    <property type="entry name" value="Plug_dom_sf"/>
</dbReference>
<keyword evidence="4 8" id="KW-0812">Transmembrane</keyword>
<dbReference type="InterPro" id="IPR012910">
    <property type="entry name" value="Plug_dom"/>
</dbReference>
<evidence type="ECO:0000256" key="7">
    <source>
        <dbReference type="ARBA" id="ARBA00023237"/>
    </source>
</evidence>
<dbReference type="AlphaFoldDB" id="A0A0B3BXS8"/>
<gene>
    <name evidence="12" type="ORF">PT85_07525</name>
</gene>
<evidence type="ECO:0000256" key="3">
    <source>
        <dbReference type="ARBA" id="ARBA00022452"/>
    </source>
</evidence>
<comment type="caution">
    <text evidence="12">The sequence shown here is derived from an EMBL/GenBank/DDBJ whole genome shotgun (WGS) entry which is preliminary data.</text>
</comment>
<organism evidence="12 13">
    <name type="scientific">Pseudomonas flexibilis</name>
    <dbReference type="NCBI Taxonomy" id="706570"/>
    <lineage>
        <taxon>Bacteria</taxon>
        <taxon>Pseudomonadati</taxon>
        <taxon>Pseudomonadota</taxon>
        <taxon>Gammaproteobacteria</taxon>
        <taxon>Pseudomonadales</taxon>
        <taxon>Pseudomonadaceae</taxon>
        <taxon>Pseudomonas</taxon>
    </lineage>
</organism>
<dbReference type="Proteomes" id="UP000030980">
    <property type="component" value="Unassembled WGS sequence"/>
</dbReference>
<dbReference type="InterPro" id="IPR039426">
    <property type="entry name" value="TonB-dep_rcpt-like"/>
</dbReference>
<reference evidence="12 13" key="1">
    <citation type="submission" date="2014-11" db="EMBL/GenBank/DDBJ databases">
        <title>Genome sequence of Pseudomonas tuomuerensis JCM 14085.</title>
        <authorList>
            <person name="Shin S.-K."/>
            <person name="Yi H."/>
        </authorList>
    </citation>
    <scope>NUCLEOTIDE SEQUENCE [LARGE SCALE GENOMIC DNA]</scope>
    <source>
        <strain evidence="12 13">JCM 14085</strain>
    </source>
</reference>
<dbReference type="OrthoDB" id="9758929at2"/>
<keyword evidence="7 8" id="KW-0998">Cell outer membrane</keyword>
<dbReference type="EMBL" id="JTAK01000002">
    <property type="protein sequence ID" value="KHO65876.1"/>
    <property type="molecule type" value="Genomic_DNA"/>
</dbReference>
<evidence type="ECO:0000256" key="2">
    <source>
        <dbReference type="ARBA" id="ARBA00022448"/>
    </source>
</evidence>
<feature type="domain" description="TonB-dependent receptor-like beta-barrel" evidence="10">
    <location>
        <begin position="204"/>
        <end position="674"/>
    </location>
</feature>
<dbReference type="GO" id="GO:0044718">
    <property type="term" value="P:siderophore transmembrane transport"/>
    <property type="evidence" value="ECO:0007669"/>
    <property type="project" value="TreeGrafter"/>
</dbReference>
<evidence type="ECO:0000313" key="13">
    <source>
        <dbReference type="Proteomes" id="UP000030980"/>
    </source>
</evidence>
<comment type="subcellular location">
    <subcellularLocation>
        <location evidence="1 8">Cell outer membrane</location>
        <topology evidence="1 8">Multi-pass membrane protein</topology>
    </subcellularLocation>
</comment>
<name>A0A0B3BXS8_9PSED</name>
<proteinExistence type="inferred from homology"/>
<evidence type="ECO:0008006" key="14">
    <source>
        <dbReference type="Google" id="ProtNLM"/>
    </source>
</evidence>
<keyword evidence="2 8" id="KW-0813">Transport</keyword>
<evidence type="ECO:0000259" key="10">
    <source>
        <dbReference type="Pfam" id="PF00593"/>
    </source>
</evidence>
<evidence type="ECO:0000313" key="12">
    <source>
        <dbReference type="EMBL" id="KHO65876.1"/>
    </source>
</evidence>
<evidence type="ECO:0000256" key="8">
    <source>
        <dbReference type="PROSITE-ProRule" id="PRU01360"/>
    </source>
</evidence>
<feature type="domain" description="TonB-dependent receptor plug" evidence="11">
    <location>
        <begin position="52"/>
        <end position="158"/>
    </location>
</feature>
<accession>A0A0B3BXS8</accession>
<dbReference type="InterPro" id="IPR036942">
    <property type="entry name" value="Beta-barrel_TonB_sf"/>
</dbReference>
<dbReference type="RefSeq" id="WP_039606312.1">
    <property type="nucleotide sequence ID" value="NZ_FMUP01000001.1"/>
</dbReference>
<dbReference type="Gene3D" id="2.170.130.10">
    <property type="entry name" value="TonB-dependent receptor, plug domain"/>
    <property type="match status" value="1"/>
</dbReference>
<dbReference type="Pfam" id="PF07715">
    <property type="entry name" value="Plug"/>
    <property type="match status" value="1"/>
</dbReference>
<dbReference type="InterPro" id="IPR000531">
    <property type="entry name" value="Beta-barrel_TonB"/>
</dbReference>
<dbReference type="PANTHER" id="PTHR30069:SF27">
    <property type="entry name" value="BLL4766 PROTEIN"/>
    <property type="match status" value="1"/>
</dbReference>
<keyword evidence="13" id="KW-1185">Reference proteome</keyword>
<dbReference type="SUPFAM" id="SSF56935">
    <property type="entry name" value="Porins"/>
    <property type="match status" value="1"/>
</dbReference>
<dbReference type="Pfam" id="PF00593">
    <property type="entry name" value="TonB_dep_Rec_b-barrel"/>
    <property type="match status" value="1"/>
</dbReference>
<evidence type="ECO:0000256" key="4">
    <source>
        <dbReference type="ARBA" id="ARBA00022692"/>
    </source>
</evidence>